<comment type="caution">
    <text evidence="2">The sequence shown here is derived from an EMBL/GenBank/DDBJ whole genome shotgun (WGS) entry which is preliminary data.</text>
</comment>
<dbReference type="Proteomes" id="UP001499895">
    <property type="component" value="Unassembled WGS sequence"/>
</dbReference>
<accession>A0ABP3JI87</accession>
<evidence type="ECO:0008006" key="4">
    <source>
        <dbReference type="Google" id="ProtNLM"/>
    </source>
</evidence>
<evidence type="ECO:0000313" key="2">
    <source>
        <dbReference type="EMBL" id="GAA0454411.1"/>
    </source>
</evidence>
<dbReference type="EMBL" id="BAAAHB010000011">
    <property type="protein sequence ID" value="GAA0454411.1"/>
    <property type="molecule type" value="Genomic_DNA"/>
</dbReference>
<sequence>MSLWAALVALTGTLGMIVAGVFAARATKAAASATAEATRAAAQAAAEPEQRRVDLEAFKTIRDDLKVEVGELRVETTRLRAIVRAFAGYVGELTTQMRSAGVDPADPPPLVDEYNRTGV</sequence>
<protein>
    <recommendedName>
        <fullName evidence="4">Secreted protein</fullName>
    </recommendedName>
</protein>
<evidence type="ECO:0000256" key="1">
    <source>
        <dbReference type="SAM" id="MobiDB-lite"/>
    </source>
</evidence>
<evidence type="ECO:0000313" key="3">
    <source>
        <dbReference type="Proteomes" id="UP001499895"/>
    </source>
</evidence>
<keyword evidence="3" id="KW-1185">Reference proteome</keyword>
<gene>
    <name evidence="2" type="ORF">GCM10009544_16480</name>
</gene>
<feature type="region of interest" description="Disordered" evidence="1">
    <location>
        <begin position="98"/>
        <end position="119"/>
    </location>
</feature>
<organism evidence="2 3">
    <name type="scientific">Streptomyces stramineus</name>
    <dbReference type="NCBI Taxonomy" id="173861"/>
    <lineage>
        <taxon>Bacteria</taxon>
        <taxon>Bacillati</taxon>
        <taxon>Actinomycetota</taxon>
        <taxon>Actinomycetes</taxon>
        <taxon>Kitasatosporales</taxon>
        <taxon>Streptomycetaceae</taxon>
        <taxon>Streptomyces</taxon>
    </lineage>
</organism>
<proteinExistence type="predicted"/>
<reference evidence="3" key="1">
    <citation type="journal article" date="2019" name="Int. J. Syst. Evol. Microbiol.">
        <title>The Global Catalogue of Microorganisms (GCM) 10K type strain sequencing project: providing services to taxonomists for standard genome sequencing and annotation.</title>
        <authorList>
            <consortium name="The Broad Institute Genomics Platform"/>
            <consortium name="The Broad Institute Genome Sequencing Center for Infectious Disease"/>
            <person name="Wu L."/>
            <person name="Ma J."/>
        </authorList>
    </citation>
    <scope>NUCLEOTIDE SEQUENCE [LARGE SCALE GENOMIC DNA]</scope>
    <source>
        <strain evidence="3">JCM 10649</strain>
    </source>
</reference>
<name>A0ABP3JI87_9ACTN</name>
<dbReference type="RefSeq" id="WP_344088018.1">
    <property type="nucleotide sequence ID" value="NZ_BAAAHB010000011.1"/>
</dbReference>